<dbReference type="PANTHER" id="PTHR48475">
    <property type="entry name" value="RIBONUCLEASE H"/>
    <property type="match status" value="1"/>
</dbReference>
<dbReference type="InterPro" id="IPR043502">
    <property type="entry name" value="DNA/RNA_pol_sf"/>
</dbReference>
<proteinExistence type="predicted"/>
<dbReference type="Proteomes" id="UP001454036">
    <property type="component" value="Unassembled WGS sequence"/>
</dbReference>
<name>A0AAV3NLN5_LITER</name>
<reference evidence="2 3" key="1">
    <citation type="submission" date="2024-01" db="EMBL/GenBank/DDBJ databases">
        <title>The complete chloroplast genome sequence of Lithospermum erythrorhizon: insights into the phylogenetic relationship among Boraginaceae species and the maternal lineages of purple gromwells.</title>
        <authorList>
            <person name="Okada T."/>
            <person name="Watanabe K."/>
        </authorList>
    </citation>
    <scope>NUCLEOTIDE SEQUENCE [LARGE SCALE GENOMIC DNA]</scope>
</reference>
<comment type="caution">
    <text evidence="2">The sequence shown here is derived from an EMBL/GenBank/DDBJ whole genome shotgun (WGS) entry which is preliminary data.</text>
</comment>
<dbReference type="PANTHER" id="PTHR48475:SF2">
    <property type="entry name" value="RIBONUCLEASE H"/>
    <property type="match status" value="1"/>
</dbReference>
<dbReference type="Pfam" id="PF17919">
    <property type="entry name" value="RT_RNaseH_2"/>
    <property type="match status" value="1"/>
</dbReference>
<dbReference type="AlphaFoldDB" id="A0AAV3NLN5"/>
<organism evidence="2 3">
    <name type="scientific">Lithospermum erythrorhizon</name>
    <name type="common">Purple gromwell</name>
    <name type="synonym">Lithospermum officinale var. erythrorhizon</name>
    <dbReference type="NCBI Taxonomy" id="34254"/>
    <lineage>
        <taxon>Eukaryota</taxon>
        <taxon>Viridiplantae</taxon>
        <taxon>Streptophyta</taxon>
        <taxon>Embryophyta</taxon>
        <taxon>Tracheophyta</taxon>
        <taxon>Spermatophyta</taxon>
        <taxon>Magnoliopsida</taxon>
        <taxon>eudicotyledons</taxon>
        <taxon>Gunneridae</taxon>
        <taxon>Pentapetalae</taxon>
        <taxon>asterids</taxon>
        <taxon>lamiids</taxon>
        <taxon>Boraginales</taxon>
        <taxon>Boraginaceae</taxon>
        <taxon>Boraginoideae</taxon>
        <taxon>Lithospermeae</taxon>
        <taxon>Lithospermum</taxon>
    </lineage>
</organism>
<keyword evidence="3" id="KW-1185">Reference proteome</keyword>
<dbReference type="GO" id="GO:0003676">
    <property type="term" value="F:nucleic acid binding"/>
    <property type="evidence" value="ECO:0007669"/>
    <property type="project" value="InterPro"/>
</dbReference>
<feature type="domain" description="Reverse transcriptase/retrotransposon-derived protein RNase H-like" evidence="1">
    <location>
        <begin position="67"/>
        <end position="165"/>
    </location>
</feature>
<protein>
    <recommendedName>
        <fullName evidence="1">Reverse transcriptase/retrotransposon-derived protein RNase H-like domain-containing protein</fullName>
    </recommendedName>
</protein>
<sequence length="284" mass="32493">MISARGIEPNPDKIEALLSMELPRSYKDVQKLTGRLAAVSRFISKLGDQNLLFFKKLRQAAKEECVWDSQCDAAFKELKQYLGSPKLLRRAEEGEELQLYLTVSKGAVSSVLLREERGVQKYLYYVSHVLHGPEENYPLIDKFVLALVISARKLKAYFESHHIKVMTDQPIKRVVSNPAQSGILTTWAIELREFEINYTPRAGVKERVLADFIMENSTRSADEAPRQEKTPEEVPKWILYADGESNDKGVGAGILIQEADGEQFEYALRFSFKATNNEVEYRRW</sequence>
<dbReference type="InterPro" id="IPR036397">
    <property type="entry name" value="RNaseH_sf"/>
</dbReference>
<gene>
    <name evidence="2" type="ORF">LIER_01638</name>
</gene>
<dbReference type="Gene3D" id="3.30.70.270">
    <property type="match status" value="1"/>
</dbReference>
<evidence type="ECO:0000313" key="2">
    <source>
        <dbReference type="EMBL" id="GAA0140257.1"/>
    </source>
</evidence>
<evidence type="ECO:0000259" key="1">
    <source>
        <dbReference type="Pfam" id="PF17919"/>
    </source>
</evidence>
<dbReference type="InterPro" id="IPR043128">
    <property type="entry name" value="Rev_trsase/Diguanyl_cyclase"/>
</dbReference>
<dbReference type="Gene3D" id="3.30.420.10">
    <property type="entry name" value="Ribonuclease H-like superfamily/Ribonuclease H"/>
    <property type="match status" value="1"/>
</dbReference>
<dbReference type="SUPFAM" id="SSF56672">
    <property type="entry name" value="DNA/RNA polymerases"/>
    <property type="match status" value="1"/>
</dbReference>
<evidence type="ECO:0000313" key="3">
    <source>
        <dbReference type="Proteomes" id="UP001454036"/>
    </source>
</evidence>
<dbReference type="InterPro" id="IPR041577">
    <property type="entry name" value="RT_RNaseH_2"/>
</dbReference>
<dbReference type="EMBL" id="BAABME010000164">
    <property type="protein sequence ID" value="GAA0140257.1"/>
    <property type="molecule type" value="Genomic_DNA"/>
</dbReference>
<accession>A0AAV3NLN5</accession>